<comment type="caution">
    <text evidence="1">The sequence shown here is derived from an EMBL/GenBank/DDBJ whole genome shotgun (WGS) entry which is preliminary data.</text>
</comment>
<proteinExistence type="predicted"/>
<dbReference type="EMBL" id="QMDW01000014">
    <property type="protein sequence ID" value="RJX48950.1"/>
    <property type="molecule type" value="Genomic_DNA"/>
</dbReference>
<evidence type="ECO:0000313" key="1">
    <source>
        <dbReference type="EMBL" id="RJX48950.1"/>
    </source>
</evidence>
<sequence>MFDLDHIPDRSALSRTWHKRFDGGVRGFVQIVAHLVVKEAHERYFSAPSVRPKSEVVDKKLMLSSTAKQLVENSLTSKSIGRPDSLVTTVSRGSTRKIGNQRVY</sequence>
<organism evidence="1 2">
    <name type="scientific">Halonotius pteroides</name>
    <dbReference type="NCBI Taxonomy" id="268735"/>
    <lineage>
        <taxon>Archaea</taxon>
        <taxon>Methanobacteriati</taxon>
        <taxon>Methanobacteriota</taxon>
        <taxon>Stenosarchaea group</taxon>
        <taxon>Halobacteria</taxon>
        <taxon>Halobacteriales</taxon>
        <taxon>Haloferacaceae</taxon>
        <taxon>Halonotius</taxon>
    </lineage>
</organism>
<gene>
    <name evidence="1" type="ORF">DP106_10450</name>
</gene>
<dbReference type="AlphaFoldDB" id="A0A3A6QM20"/>
<reference evidence="1 2" key="1">
    <citation type="submission" date="2018-06" db="EMBL/GenBank/DDBJ databases">
        <title>Halonotius sp. F13-13 a new haloarchaeeon isolated from a solar saltern from Isla Cristina, Huelva, Spain.</title>
        <authorList>
            <person name="Duran-Viseras A."/>
            <person name="Sanchez-Porro C."/>
            <person name="Ventosa A."/>
        </authorList>
    </citation>
    <scope>NUCLEOTIDE SEQUENCE [LARGE SCALE GENOMIC DNA]</scope>
    <source>
        <strain evidence="1 2">CECT 7525</strain>
    </source>
</reference>
<accession>A0A3A6QM20</accession>
<evidence type="ECO:0000313" key="2">
    <source>
        <dbReference type="Proteomes" id="UP000281564"/>
    </source>
</evidence>
<name>A0A3A6QM20_9EURY</name>
<keyword evidence="2" id="KW-1185">Reference proteome</keyword>
<dbReference type="Proteomes" id="UP000281564">
    <property type="component" value="Unassembled WGS sequence"/>
</dbReference>
<protein>
    <submittedName>
        <fullName evidence="1">Uncharacterized protein</fullName>
    </submittedName>
</protein>